<dbReference type="CDD" id="cd11541">
    <property type="entry name" value="NTP-PPase_u4"/>
    <property type="match status" value="1"/>
</dbReference>
<dbReference type="EMBL" id="LR796183">
    <property type="protein sequence ID" value="CAB4124642.1"/>
    <property type="molecule type" value="Genomic_DNA"/>
</dbReference>
<dbReference type="Gene3D" id="1.10.287.1080">
    <property type="entry name" value="MazG-like"/>
    <property type="match status" value="1"/>
</dbReference>
<proteinExistence type="predicted"/>
<accession>A0A6J5KTN6</accession>
<organism evidence="2">
    <name type="scientific">uncultured Caudovirales phage</name>
    <dbReference type="NCBI Taxonomy" id="2100421"/>
    <lineage>
        <taxon>Viruses</taxon>
        <taxon>Duplodnaviria</taxon>
        <taxon>Heunggongvirae</taxon>
        <taxon>Uroviricota</taxon>
        <taxon>Caudoviricetes</taxon>
        <taxon>Peduoviridae</taxon>
        <taxon>Maltschvirus</taxon>
        <taxon>Maltschvirus maltsch</taxon>
    </lineage>
</organism>
<gene>
    <name evidence="2" type="ORF">UFOVP63_18</name>
</gene>
<dbReference type="Pfam" id="PF03819">
    <property type="entry name" value="MazG"/>
    <property type="match status" value="1"/>
</dbReference>
<dbReference type="InterPro" id="IPR004518">
    <property type="entry name" value="MazG-like_dom"/>
</dbReference>
<dbReference type="PIRSF" id="PIRSF006639">
    <property type="entry name" value="UCP006639_pph"/>
    <property type="match status" value="1"/>
</dbReference>
<sequence length="104" mass="11293">MYTFDEYQKFTRSTAIYPDSASIVYPTLGLASEAGELAGKLKKQMRDGGDAREGMIAELGDVLWYVACLADDLGVPLSTVAEMNVEKLLDRAARGKLQGSGDNR</sequence>
<dbReference type="SUPFAM" id="SSF101386">
    <property type="entry name" value="all-alpha NTP pyrophosphatases"/>
    <property type="match status" value="1"/>
</dbReference>
<evidence type="ECO:0000259" key="1">
    <source>
        <dbReference type="Pfam" id="PF03819"/>
    </source>
</evidence>
<protein>
    <submittedName>
        <fullName evidence="2">MazG Predicted pyrophosphatase</fullName>
    </submittedName>
</protein>
<dbReference type="InterPro" id="IPR011379">
    <property type="entry name" value="MazG-related_GP37"/>
</dbReference>
<reference evidence="2" key="1">
    <citation type="submission" date="2020-04" db="EMBL/GenBank/DDBJ databases">
        <authorList>
            <person name="Chiriac C."/>
            <person name="Salcher M."/>
            <person name="Ghai R."/>
            <person name="Kavagutti S V."/>
        </authorList>
    </citation>
    <scope>NUCLEOTIDE SEQUENCE</scope>
</reference>
<evidence type="ECO:0000313" key="2">
    <source>
        <dbReference type="EMBL" id="CAB4124642.1"/>
    </source>
</evidence>
<feature type="domain" description="NTP pyrophosphohydrolase MazG-like" evidence="1">
    <location>
        <begin position="29"/>
        <end position="91"/>
    </location>
</feature>
<name>A0A6J5KTN6_9CAUD</name>